<dbReference type="SUPFAM" id="SSF52317">
    <property type="entry name" value="Class I glutamine amidotransferase-like"/>
    <property type="match status" value="1"/>
</dbReference>
<organism evidence="5 6">
    <name type="scientific">Photobacterium ganghwense</name>
    <dbReference type="NCBI Taxonomy" id="320778"/>
    <lineage>
        <taxon>Bacteria</taxon>
        <taxon>Pseudomonadati</taxon>
        <taxon>Pseudomonadota</taxon>
        <taxon>Gammaproteobacteria</taxon>
        <taxon>Vibrionales</taxon>
        <taxon>Vibrionaceae</taxon>
        <taxon>Photobacterium</taxon>
    </lineage>
</organism>
<evidence type="ECO:0000259" key="4">
    <source>
        <dbReference type="Pfam" id="PF01965"/>
    </source>
</evidence>
<dbReference type="RefSeq" id="WP_047886049.1">
    <property type="nucleotide sequence ID" value="NZ_CP071326.1"/>
</dbReference>
<keyword evidence="1" id="KW-0346">Stress response</keyword>
<evidence type="ECO:0000256" key="2">
    <source>
        <dbReference type="ARBA" id="ARBA00023239"/>
    </source>
</evidence>
<evidence type="ECO:0000256" key="3">
    <source>
        <dbReference type="ARBA" id="ARBA00038493"/>
    </source>
</evidence>
<dbReference type="PANTHER" id="PTHR48094">
    <property type="entry name" value="PROTEIN/NUCLEIC ACID DEGLYCASE DJ-1-RELATED"/>
    <property type="match status" value="1"/>
</dbReference>
<dbReference type="AlphaFoldDB" id="A0A0J1H8T0"/>
<comment type="similarity">
    <text evidence="3">Belongs to the peptidase C56 family. HSP31-like subfamily.</text>
</comment>
<evidence type="ECO:0000256" key="1">
    <source>
        <dbReference type="ARBA" id="ARBA00023016"/>
    </source>
</evidence>
<dbReference type="InterPro" id="IPR029062">
    <property type="entry name" value="Class_I_gatase-like"/>
</dbReference>
<dbReference type="GO" id="GO:0019243">
    <property type="term" value="P:methylglyoxal catabolic process to D-lactate via S-lactoyl-glutathione"/>
    <property type="evidence" value="ECO:0007669"/>
    <property type="project" value="TreeGrafter"/>
</dbReference>
<feature type="domain" description="DJ-1/PfpI" evidence="4">
    <location>
        <begin position="22"/>
        <end position="220"/>
    </location>
</feature>
<dbReference type="CDD" id="cd03141">
    <property type="entry name" value="GATase1_Hsp31_like"/>
    <property type="match status" value="1"/>
</dbReference>
<dbReference type="Gene3D" id="3.40.50.880">
    <property type="match status" value="1"/>
</dbReference>
<proteinExistence type="inferred from homology"/>
<reference evidence="5 6" key="1">
    <citation type="submission" date="2015-05" db="EMBL/GenBank/DDBJ databases">
        <title>Photobacterium galathea sp. nov.</title>
        <authorList>
            <person name="Machado H."/>
            <person name="Gram L."/>
        </authorList>
    </citation>
    <scope>NUCLEOTIDE SEQUENCE [LARGE SCALE GENOMIC DNA]</scope>
    <source>
        <strain evidence="5 6">DSM 22954</strain>
    </source>
</reference>
<evidence type="ECO:0000313" key="6">
    <source>
        <dbReference type="Proteomes" id="UP000035909"/>
    </source>
</evidence>
<gene>
    <name evidence="5" type="ORF">ABT57_15245</name>
</gene>
<protein>
    <submittedName>
        <fullName evidence="5">Thiamine biosynthesis protein ThiJ</fullName>
    </submittedName>
</protein>
<dbReference type="OrthoDB" id="9792284at2"/>
<dbReference type="Pfam" id="PF01965">
    <property type="entry name" value="DJ-1_PfpI"/>
    <property type="match status" value="1"/>
</dbReference>
<dbReference type="Proteomes" id="UP000035909">
    <property type="component" value="Unassembled WGS sequence"/>
</dbReference>
<dbReference type="GO" id="GO:0019172">
    <property type="term" value="F:glyoxalase III activity"/>
    <property type="evidence" value="ECO:0007669"/>
    <property type="project" value="TreeGrafter"/>
</dbReference>
<accession>A0A0J1H8T0</accession>
<sequence length="225" mass="24093">MKKALIVLTSHAHMGDTGTQTGFWLSELTHPYYAMADQGIRVDVVSIDGGETPVDPKSWDEEDHANARFLATPELVEHLKNSDSLASVDIGEYQAIVFAGGHGTMWDFPDSSTVQQAAVNMAQQGGVVAAICHGPAALVNVTLPDGTYLIANKRVTGFTNEEEKEVELTDVVPFLLEDQLKAASAVFVKTSPWTKNVVVDGKLVTGQNPQSAFGVGEAVAEILLE</sequence>
<dbReference type="EMBL" id="LDOU01000015">
    <property type="protein sequence ID" value="KLV08160.1"/>
    <property type="molecule type" value="Genomic_DNA"/>
</dbReference>
<keyword evidence="2" id="KW-0456">Lyase</keyword>
<keyword evidence="6" id="KW-1185">Reference proteome</keyword>
<name>A0A0J1H8T0_9GAMM</name>
<dbReference type="STRING" id="320778.ABT57_15245"/>
<evidence type="ECO:0000313" key="5">
    <source>
        <dbReference type="EMBL" id="KLV08160.1"/>
    </source>
</evidence>
<dbReference type="InterPro" id="IPR050325">
    <property type="entry name" value="Prot/Nucl_acid_deglycase"/>
</dbReference>
<dbReference type="GO" id="GO:0005737">
    <property type="term" value="C:cytoplasm"/>
    <property type="evidence" value="ECO:0007669"/>
    <property type="project" value="TreeGrafter"/>
</dbReference>
<comment type="caution">
    <text evidence="5">The sequence shown here is derived from an EMBL/GenBank/DDBJ whole genome shotgun (WGS) entry which is preliminary data.</text>
</comment>
<dbReference type="InterPro" id="IPR002818">
    <property type="entry name" value="DJ-1/PfpI"/>
</dbReference>
<dbReference type="PATRIC" id="fig|320778.3.peg.3315"/>
<dbReference type="PANTHER" id="PTHR48094:SF11">
    <property type="entry name" value="GLUTATHIONE-INDEPENDENT GLYOXALASE HSP31-RELATED"/>
    <property type="match status" value="1"/>
</dbReference>